<accession>A0A212KE87</accession>
<evidence type="ECO:0000256" key="7">
    <source>
        <dbReference type="ARBA" id="ARBA00023136"/>
    </source>
</evidence>
<keyword evidence="7" id="KW-0472">Membrane</keyword>
<name>A0A212KE87_9DELT</name>
<evidence type="ECO:0000256" key="1">
    <source>
        <dbReference type="ARBA" id="ARBA00022475"/>
    </source>
</evidence>
<evidence type="ECO:0000256" key="3">
    <source>
        <dbReference type="ARBA" id="ARBA00022679"/>
    </source>
</evidence>
<evidence type="ECO:0000259" key="8">
    <source>
        <dbReference type="Pfam" id="PF00535"/>
    </source>
</evidence>
<keyword evidence="4" id="KW-0812">Transmembrane</keyword>
<evidence type="ECO:0000256" key="2">
    <source>
        <dbReference type="ARBA" id="ARBA00022676"/>
    </source>
</evidence>
<dbReference type="InterPro" id="IPR050256">
    <property type="entry name" value="Glycosyltransferase_2"/>
</dbReference>
<dbReference type="InterPro" id="IPR001173">
    <property type="entry name" value="Glyco_trans_2-like"/>
</dbReference>
<reference evidence="9" key="1">
    <citation type="submission" date="2016-04" db="EMBL/GenBank/DDBJ databases">
        <authorList>
            <person name="Evans L.H."/>
            <person name="Alamgir A."/>
            <person name="Owens N."/>
            <person name="Weber N.D."/>
            <person name="Virtaneva K."/>
            <person name="Barbian K."/>
            <person name="Babar A."/>
            <person name="Rosenke K."/>
        </authorList>
    </citation>
    <scope>NUCLEOTIDE SEQUENCE</scope>
    <source>
        <strain evidence="9">86</strain>
    </source>
</reference>
<dbReference type="Gene3D" id="3.90.550.10">
    <property type="entry name" value="Spore Coat Polysaccharide Biosynthesis Protein SpsA, Chain A"/>
    <property type="match status" value="1"/>
</dbReference>
<keyword evidence="2" id="KW-0328">Glycosyltransferase</keyword>
<evidence type="ECO:0000313" key="9">
    <source>
        <dbReference type="EMBL" id="SBW09928.1"/>
    </source>
</evidence>
<dbReference type="CDD" id="cd04187">
    <property type="entry name" value="DPM1_like_bac"/>
    <property type="match status" value="1"/>
</dbReference>
<proteinExistence type="predicted"/>
<dbReference type="SUPFAM" id="SSF53448">
    <property type="entry name" value="Nucleotide-diphospho-sugar transferases"/>
    <property type="match status" value="1"/>
</dbReference>
<keyword evidence="1" id="KW-1003">Cell membrane</keyword>
<sequence length="243" mass="27054">MTQTAPEISLVIPVYNEEDNLRALVAEIHGAMARVDRPWEVLFVDDGSTDMSLDILRELAASSPNVTYIALAANSGQSAAFAAGFAEAAGDIIITMDADLQNDPADIPAMLDTYGKNGVTMVVGWRANRKDTLTKRLASRFGNAVRNWISRETIKDTGCSLKVMRRDMVRRLPVFNGVHRFYPTLMRLEGATVAEVKVNHRPRVAGVSKYGIWDRARKTVLDLLAVRWLQSRHVSCRIKERKA</sequence>
<protein>
    <submittedName>
        <fullName evidence="9">Glycosyl transferase family 2</fullName>
    </submittedName>
</protein>
<keyword evidence="5" id="KW-0448">Lipopolysaccharide biosynthesis</keyword>
<dbReference type="PANTHER" id="PTHR48090:SF3">
    <property type="entry name" value="UNDECAPRENYL-PHOSPHATE 4-DEOXY-4-FORMAMIDO-L-ARABINOSE TRANSFERASE"/>
    <property type="match status" value="1"/>
</dbReference>
<dbReference type="EMBL" id="FLUQ01000005">
    <property type="protein sequence ID" value="SBW09928.1"/>
    <property type="molecule type" value="Genomic_DNA"/>
</dbReference>
<dbReference type="GO" id="GO:0099621">
    <property type="term" value="F:undecaprenyl-phosphate 4-deoxy-4-formamido-L-arabinose transferase activity"/>
    <property type="evidence" value="ECO:0007669"/>
    <property type="project" value="TreeGrafter"/>
</dbReference>
<dbReference type="Pfam" id="PF00535">
    <property type="entry name" value="Glycos_transf_2"/>
    <property type="match status" value="1"/>
</dbReference>
<dbReference type="PANTHER" id="PTHR48090">
    <property type="entry name" value="UNDECAPRENYL-PHOSPHATE 4-DEOXY-4-FORMAMIDO-L-ARABINOSE TRANSFERASE-RELATED"/>
    <property type="match status" value="1"/>
</dbReference>
<dbReference type="InterPro" id="IPR029044">
    <property type="entry name" value="Nucleotide-diphossugar_trans"/>
</dbReference>
<evidence type="ECO:0000256" key="5">
    <source>
        <dbReference type="ARBA" id="ARBA00022985"/>
    </source>
</evidence>
<evidence type="ECO:0000256" key="6">
    <source>
        <dbReference type="ARBA" id="ARBA00022989"/>
    </source>
</evidence>
<organism evidence="9">
    <name type="scientific">uncultured delta proteobacterium</name>
    <dbReference type="NCBI Taxonomy" id="34034"/>
    <lineage>
        <taxon>Bacteria</taxon>
        <taxon>Deltaproteobacteria</taxon>
        <taxon>environmental samples</taxon>
    </lineage>
</organism>
<dbReference type="GO" id="GO:0009103">
    <property type="term" value="P:lipopolysaccharide biosynthetic process"/>
    <property type="evidence" value="ECO:0007669"/>
    <property type="project" value="UniProtKB-KW"/>
</dbReference>
<evidence type="ECO:0000256" key="4">
    <source>
        <dbReference type="ARBA" id="ARBA00022692"/>
    </source>
</evidence>
<gene>
    <name evidence="9" type="ORF">KL86DPRO_50323</name>
</gene>
<dbReference type="GO" id="GO:0005886">
    <property type="term" value="C:plasma membrane"/>
    <property type="evidence" value="ECO:0007669"/>
    <property type="project" value="TreeGrafter"/>
</dbReference>
<keyword evidence="6" id="KW-1133">Transmembrane helix</keyword>
<keyword evidence="3 9" id="KW-0808">Transferase</keyword>
<dbReference type="AlphaFoldDB" id="A0A212KE87"/>
<feature type="domain" description="Glycosyltransferase 2-like" evidence="8">
    <location>
        <begin position="9"/>
        <end position="169"/>
    </location>
</feature>